<dbReference type="AlphaFoldDB" id="A0A380NML5"/>
<name>A0A380NML5_9FIRM</name>
<evidence type="ECO:0000313" key="2">
    <source>
        <dbReference type="Proteomes" id="UP000255367"/>
    </source>
</evidence>
<dbReference type="EMBL" id="UHIO01000001">
    <property type="protein sequence ID" value="SUP44495.1"/>
    <property type="molecule type" value="Genomic_DNA"/>
</dbReference>
<keyword evidence="2" id="KW-1185">Reference proteome</keyword>
<accession>A0A380NML5</accession>
<organism evidence="1 2">
    <name type="scientific">Veillonella criceti</name>
    <dbReference type="NCBI Taxonomy" id="103891"/>
    <lineage>
        <taxon>Bacteria</taxon>
        <taxon>Bacillati</taxon>
        <taxon>Bacillota</taxon>
        <taxon>Negativicutes</taxon>
        <taxon>Veillonellales</taxon>
        <taxon>Veillonellaceae</taxon>
        <taxon>Veillonella</taxon>
    </lineage>
</organism>
<dbReference type="Proteomes" id="UP000255367">
    <property type="component" value="Unassembled WGS sequence"/>
</dbReference>
<evidence type="ECO:0000313" key="1">
    <source>
        <dbReference type="EMBL" id="SUP44495.1"/>
    </source>
</evidence>
<proteinExistence type="predicted"/>
<gene>
    <name evidence="1" type="ORF">NCTC12020_01689</name>
</gene>
<sequence length="428" mass="47635">MRLVFALGAFLLPIAVGIMPVWGADADISMDPTDTWAPERAAVNKMAVRLAESLEAQKSQEAGVDLTAVGKSYTADTLEPMKASDFKVRDFALGMTEPALTSESLRSSLSGDQVGQTTGDFTTYTGEAGSYTVYSGPTFSNLDSNKILRKEGLTYAYQPRAITNIHITSADIETERGIFVGKSRGAVLFAYGAPQAMWRDLKKGTVSLIYFFDSRKIFVKNKQEFTSAVANDNKVSTAVLNPETDRAIAQYLVFTLKDNKVNTIDMIDGQVWTHLRLPAITPQYYKANQLADDDFMLMGYRVNRPFVTNQDEQWQQRGFLYGDEFIAYDDILIGYDKHQTVARAMITKSTALTRRGISIGDSKYLLLYLYGMPSEIEADTGANGESLMVYTYKNPDSAYSYLLFTVGEKDNFIKSVMLSDRPNKELSK</sequence>
<reference evidence="1 2" key="1">
    <citation type="submission" date="2018-06" db="EMBL/GenBank/DDBJ databases">
        <authorList>
            <consortium name="Pathogen Informatics"/>
            <person name="Doyle S."/>
        </authorList>
    </citation>
    <scope>NUCLEOTIDE SEQUENCE [LARGE SCALE GENOMIC DNA]</scope>
    <source>
        <strain evidence="1 2">NCTC12020</strain>
    </source>
</reference>
<protein>
    <submittedName>
        <fullName evidence="1">Uncharacterized protein</fullName>
    </submittedName>
</protein>